<comment type="caution">
    <text evidence="2">The sequence shown here is derived from an EMBL/GenBank/DDBJ whole genome shotgun (WGS) entry which is preliminary data.</text>
</comment>
<protein>
    <submittedName>
        <fullName evidence="2">Uncharacterized protein</fullName>
    </submittedName>
</protein>
<gene>
    <name evidence="2" type="ORF">PCOR1329_LOCUS62955</name>
</gene>
<feature type="region of interest" description="Disordered" evidence="1">
    <location>
        <begin position="1"/>
        <end position="86"/>
    </location>
</feature>
<dbReference type="Proteomes" id="UP001189429">
    <property type="component" value="Unassembled WGS sequence"/>
</dbReference>
<dbReference type="PROSITE" id="PS50096">
    <property type="entry name" value="IQ"/>
    <property type="match status" value="2"/>
</dbReference>
<organism evidence="2 3">
    <name type="scientific">Prorocentrum cordatum</name>
    <dbReference type="NCBI Taxonomy" id="2364126"/>
    <lineage>
        <taxon>Eukaryota</taxon>
        <taxon>Sar</taxon>
        <taxon>Alveolata</taxon>
        <taxon>Dinophyceae</taxon>
        <taxon>Prorocentrales</taxon>
        <taxon>Prorocentraceae</taxon>
        <taxon>Prorocentrum</taxon>
    </lineage>
</organism>
<accession>A0ABN9W0R2</accession>
<feature type="compositionally biased region" description="Basic residues" evidence="1">
    <location>
        <begin position="1"/>
        <end position="10"/>
    </location>
</feature>
<dbReference type="EMBL" id="CAUYUJ010017971">
    <property type="protein sequence ID" value="CAK0879558.1"/>
    <property type="molecule type" value="Genomic_DNA"/>
</dbReference>
<feature type="non-terminal residue" evidence="2">
    <location>
        <position position="172"/>
    </location>
</feature>
<evidence type="ECO:0000313" key="2">
    <source>
        <dbReference type="EMBL" id="CAK0879558.1"/>
    </source>
</evidence>
<evidence type="ECO:0000313" key="3">
    <source>
        <dbReference type="Proteomes" id="UP001189429"/>
    </source>
</evidence>
<keyword evidence="3" id="KW-1185">Reference proteome</keyword>
<reference evidence="2" key="1">
    <citation type="submission" date="2023-10" db="EMBL/GenBank/DDBJ databases">
        <authorList>
            <person name="Chen Y."/>
            <person name="Shah S."/>
            <person name="Dougan E. K."/>
            <person name="Thang M."/>
            <person name="Chan C."/>
        </authorList>
    </citation>
    <scope>NUCLEOTIDE SEQUENCE [LARGE SCALE GENOMIC DNA]</scope>
</reference>
<dbReference type="SMART" id="SM00015">
    <property type="entry name" value="IQ"/>
    <property type="match status" value="2"/>
</dbReference>
<proteinExistence type="predicted"/>
<sequence>MAPKRVHKVPQRANTFQANASSSSSSSSPGRAHTYQPDRNSSTSSSSSSSSSAAPRRDSGDPAARVGTSMPSAAGEHPKATRMVEERQDDVIIWVQARFRGALSRDLARRRKADAAIRLVQARFRGVLGREDAKERLRLRNGVWALGDHEAGRFVNRRRDELLAHKRWPSPT</sequence>
<dbReference type="InterPro" id="IPR000048">
    <property type="entry name" value="IQ_motif_EF-hand-BS"/>
</dbReference>
<evidence type="ECO:0000256" key="1">
    <source>
        <dbReference type="SAM" id="MobiDB-lite"/>
    </source>
</evidence>
<feature type="compositionally biased region" description="Low complexity" evidence="1">
    <location>
        <begin position="41"/>
        <end position="52"/>
    </location>
</feature>
<feature type="compositionally biased region" description="Basic and acidic residues" evidence="1">
    <location>
        <begin position="76"/>
        <end position="86"/>
    </location>
</feature>
<name>A0ABN9W0R2_9DINO</name>